<name>A0A5N6KZV3_9ROSI</name>
<feature type="region of interest" description="Disordered" evidence="14">
    <location>
        <begin position="102"/>
        <end position="127"/>
    </location>
</feature>
<dbReference type="Gene3D" id="1.25.40.10">
    <property type="entry name" value="Tetratricopeptide repeat domain"/>
    <property type="match status" value="1"/>
</dbReference>
<keyword evidence="6" id="KW-0677">Repeat</keyword>
<reference evidence="16 17" key="1">
    <citation type="submission" date="2019-06" db="EMBL/GenBank/DDBJ databases">
        <title>A chromosomal-level reference genome of Carpinus fangiana (Coryloideae, Betulaceae).</title>
        <authorList>
            <person name="Yang X."/>
            <person name="Wang Z."/>
            <person name="Zhang L."/>
            <person name="Hao G."/>
            <person name="Liu J."/>
            <person name="Yang Y."/>
        </authorList>
    </citation>
    <scope>NUCLEOTIDE SEQUENCE [LARGE SCALE GENOMIC DNA]</scope>
    <source>
        <strain evidence="16">Cfa_2016G</strain>
        <tissue evidence="16">Leaf</tissue>
    </source>
</reference>
<feature type="compositionally biased region" description="Polar residues" evidence="14">
    <location>
        <begin position="106"/>
        <end position="118"/>
    </location>
</feature>
<dbReference type="InterPro" id="IPR029052">
    <property type="entry name" value="Metallo-depent_PP-like"/>
</dbReference>
<dbReference type="EC" id="3.1.3.16" evidence="13"/>
<keyword evidence="10" id="KW-0539">Nucleus</keyword>
<keyword evidence="9" id="KW-0464">Manganese</keyword>
<comment type="cofactor">
    <cofactor evidence="2">
        <name>Mg(2+)</name>
        <dbReference type="ChEBI" id="CHEBI:18420"/>
    </cofactor>
</comment>
<proteinExistence type="inferred from homology"/>
<evidence type="ECO:0000256" key="8">
    <source>
        <dbReference type="ARBA" id="ARBA00022803"/>
    </source>
</evidence>
<evidence type="ECO:0000256" key="14">
    <source>
        <dbReference type="SAM" id="MobiDB-lite"/>
    </source>
</evidence>
<dbReference type="InterPro" id="IPR036188">
    <property type="entry name" value="FAD/NAD-bd_sf"/>
</dbReference>
<comment type="similarity">
    <text evidence="4">Belongs to the PPP phosphatase family. PP-5 (PP-T) subfamily.</text>
</comment>
<dbReference type="Proteomes" id="UP000327013">
    <property type="component" value="Unassembled WGS sequence"/>
</dbReference>
<keyword evidence="5" id="KW-0479">Metal-binding</keyword>
<evidence type="ECO:0000259" key="15">
    <source>
        <dbReference type="PROSITE" id="PS00125"/>
    </source>
</evidence>
<evidence type="ECO:0000256" key="3">
    <source>
        <dbReference type="ARBA" id="ARBA00004123"/>
    </source>
</evidence>
<dbReference type="Gene3D" id="3.60.21.10">
    <property type="match status" value="1"/>
</dbReference>
<evidence type="ECO:0000313" key="17">
    <source>
        <dbReference type="Proteomes" id="UP000327013"/>
    </source>
</evidence>
<evidence type="ECO:0000256" key="5">
    <source>
        <dbReference type="ARBA" id="ARBA00022723"/>
    </source>
</evidence>
<dbReference type="GO" id="GO:0046872">
    <property type="term" value="F:metal ion binding"/>
    <property type="evidence" value="ECO:0007669"/>
    <property type="project" value="UniProtKB-KW"/>
</dbReference>
<comment type="function">
    <text evidence="11">Protein phosphatase that specifically binds to and dephosphorylates the molecular chaperone Hsp90. Dephosphorylation positively regulates the Hsp90 chaperone machinery.</text>
</comment>
<dbReference type="GO" id="GO:0005634">
    <property type="term" value="C:nucleus"/>
    <property type="evidence" value="ECO:0007669"/>
    <property type="project" value="UniProtKB-SubCell"/>
</dbReference>
<evidence type="ECO:0000256" key="7">
    <source>
        <dbReference type="ARBA" id="ARBA00022801"/>
    </source>
</evidence>
<evidence type="ECO:0000313" key="16">
    <source>
        <dbReference type="EMBL" id="KAB8416402.1"/>
    </source>
</evidence>
<dbReference type="InterPro" id="IPR006186">
    <property type="entry name" value="Ser/Thr-sp_prot-phosphatase"/>
</dbReference>
<evidence type="ECO:0000256" key="6">
    <source>
        <dbReference type="ARBA" id="ARBA00022737"/>
    </source>
</evidence>
<gene>
    <name evidence="16" type="ORF">FH972_024921</name>
</gene>
<dbReference type="FunFam" id="3.60.21.10:FF:000039">
    <property type="entry name" value="Serine/threonine-protein phosphatase"/>
    <property type="match status" value="1"/>
</dbReference>
<dbReference type="PANTHER" id="PTHR45668">
    <property type="entry name" value="SERINE/THREONINE-PROTEIN PHOSPHATASE 5-RELATED"/>
    <property type="match status" value="1"/>
</dbReference>
<evidence type="ECO:0000256" key="1">
    <source>
        <dbReference type="ARBA" id="ARBA00001936"/>
    </source>
</evidence>
<dbReference type="PROSITE" id="PS51257">
    <property type="entry name" value="PROKAR_LIPOPROTEIN"/>
    <property type="match status" value="1"/>
</dbReference>
<dbReference type="Pfam" id="PF01266">
    <property type="entry name" value="DAO"/>
    <property type="match status" value="1"/>
</dbReference>
<comment type="cofactor">
    <cofactor evidence="1">
        <name>Mn(2+)</name>
        <dbReference type="ChEBI" id="CHEBI:29035"/>
    </cofactor>
</comment>
<dbReference type="SMART" id="SM00156">
    <property type="entry name" value="PP2Ac"/>
    <property type="match status" value="1"/>
</dbReference>
<organism evidence="16 17">
    <name type="scientific">Carpinus fangiana</name>
    <dbReference type="NCBI Taxonomy" id="176857"/>
    <lineage>
        <taxon>Eukaryota</taxon>
        <taxon>Viridiplantae</taxon>
        <taxon>Streptophyta</taxon>
        <taxon>Embryophyta</taxon>
        <taxon>Tracheophyta</taxon>
        <taxon>Spermatophyta</taxon>
        <taxon>Magnoliopsida</taxon>
        <taxon>eudicotyledons</taxon>
        <taxon>Gunneridae</taxon>
        <taxon>Pentapetalae</taxon>
        <taxon>rosids</taxon>
        <taxon>fabids</taxon>
        <taxon>Fagales</taxon>
        <taxon>Betulaceae</taxon>
        <taxon>Carpinus</taxon>
    </lineage>
</organism>
<dbReference type="PROSITE" id="PS00125">
    <property type="entry name" value="SER_THR_PHOSPHATASE"/>
    <property type="match status" value="1"/>
</dbReference>
<dbReference type="CDD" id="cd07417">
    <property type="entry name" value="MPP_PP5_C"/>
    <property type="match status" value="1"/>
</dbReference>
<dbReference type="InterPro" id="IPR013235">
    <property type="entry name" value="PPP_dom"/>
</dbReference>
<dbReference type="SUPFAM" id="SSF51905">
    <property type="entry name" value="FAD/NAD(P)-binding domain"/>
    <property type="match status" value="1"/>
</dbReference>
<feature type="domain" description="Serine/threonine specific protein phosphatases" evidence="15">
    <location>
        <begin position="766"/>
        <end position="771"/>
    </location>
</feature>
<dbReference type="Gene3D" id="3.30.9.10">
    <property type="entry name" value="D-Amino Acid Oxidase, subunit A, domain 2"/>
    <property type="match status" value="1"/>
</dbReference>
<dbReference type="InterPro" id="IPR006076">
    <property type="entry name" value="FAD-dep_OxRdtase"/>
</dbReference>
<comment type="catalytic activity">
    <reaction evidence="13">
        <text>O-phospho-L-threonyl-[protein] + H2O = L-threonyl-[protein] + phosphate</text>
        <dbReference type="Rhea" id="RHEA:47004"/>
        <dbReference type="Rhea" id="RHEA-COMP:11060"/>
        <dbReference type="Rhea" id="RHEA-COMP:11605"/>
        <dbReference type="ChEBI" id="CHEBI:15377"/>
        <dbReference type="ChEBI" id="CHEBI:30013"/>
        <dbReference type="ChEBI" id="CHEBI:43474"/>
        <dbReference type="ChEBI" id="CHEBI:61977"/>
        <dbReference type="EC" id="3.1.3.16"/>
    </reaction>
</comment>
<keyword evidence="8 12" id="KW-0802">TPR repeat</keyword>
<evidence type="ECO:0000256" key="10">
    <source>
        <dbReference type="ARBA" id="ARBA00023242"/>
    </source>
</evidence>
<evidence type="ECO:0000256" key="13">
    <source>
        <dbReference type="RuleBase" id="RU004273"/>
    </source>
</evidence>
<dbReference type="Gene3D" id="3.50.50.60">
    <property type="entry name" value="FAD/NAD(P)-binding domain"/>
    <property type="match status" value="1"/>
</dbReference>
<accession>A0A5N6KZV3</accession>
<evidence type="ECO:0000256" key="4">
    <source>
        <dbReference type="ARBA" id="ARBA00008786"/>
    </source>
</evidence>
<evidence type="ECO:0000256" key="9">
    <source>
        <dbReference type="ARBA" id="ARBA00023211"/>
    </source>
</evidence>
<comment type="caution">
    <text evidence="16">The sequence shown here is derived from an EMBL/GenBank/DDBJ whole genome shotgun (WGS) entry which is preliminary data.</text>
</comment>
<comment type="subcellular location">
    <subcellularLocation>
        <location evidence="3">Nucleus</location>
    </subcellularLocation>
</comment>
<dbReference type="AlphaFoldDB" id="A0A5N6KZV3"/>
<dbReference type="EMBL" id="VIBQ01000031">
    <property type="protein sequence ID" value="KAB8416402.1"/>
    <property type="molecule type" value="Genomic_DNA"/>
</dbReference>
<evidence type="ECO:0000256" key="11">
    <source>
        <dbReference type="ARBA" id="ARBA00059747"/>
    </source>
</evidence>
<evidence type="ECO:0000256" key="2">
    <source>
        <dbReference type="ARBA" id="ARBA00001946"/>
    </source>
</evidence>
<dbReference type="InterPro" id="IPR019734">
    <property type="entry name" value="TPR_rpt"/>
</dbReference>
<dbReference type="InterPro" id="IPR004843">
    <property type="entry name" value="Calcineurin-like_PHP"/>
</dbReference>
<dbReference type="PROSITE" id="PS50005">
    <property type="entry name" value="TPR"/>
    <property type="match status" value="1"/>
</dbReference>
<keyword evidence="17" id="KW-1185">Reference proteome</keyword>
<dbReference type="OrthoDB" id="445564at2759"/>
<dbReference type="SMART" id="SM00028">
    <property type="entry name" value="TPR"/>
    <property type="match status" value="3"/>
</dbReference>
<dbReference type="Pfam" id="PF08321">
    <property type="entry name" value="PPP5"/>
    <property type="match status" value="1"/>
</dbReference>
<dbReference type="SUPFAM" id="SSF48452">
    <property type="entry name" value="TPR-like"/>
    <property type="match status" value="1"/>
</dbReference>
<dbReference type="PRINTS" id="PR00114">
    <property type="entry name" value="STPHPHTASE"/>
</dbReference>
<keyword evidence="7 13" id="KW-0378">Hydrolase</keyword>
<dbReference type="InterPro" id="IPR011990">
    <property type="entry name" value="TPR-like_helical_dom_sf"/>
</dbReference>
<dbReference type="InterPro" id="IPR051134">
    <property type="entry name" value="PPP_phosphatase"/>
</dbReference>
<dbReference type="Pfam" id="PF00149">
    <property type="entry name" value="Metallophos"/>
    <property type="match status" value="1"/>
</dbReference>
<dbReference type="SUPFAM" id="SSF56300">
    <property type="entry name" value="Metallo-dependent phosphatases"/>
    <property type="match status" value="1"/>
</dbReference>
<dbReference type="InterPro" id="IPR041753">
    <property type="entry name" value="PP5_C"/>
</dbReference>
<feature type="repeat" description="TPR" evidence="12">
    <location>
        <begin position="530"/>
        <end position="563"/>
    </location>
</feature>
<dbReference type="GO" id="GO:0004722">
    <property type="term" value="F:protein serine/threonine phosphatase activity"/>
    <property type="evidence" value="ECO:0007669"/>
    <property type="project" value="UniProtKB-EC"/>
</dbReference>
<protein>
    <recommendedName>
        <fullName evidence="13">Serine/threonine-protein phosphatase</fullName>
        <ecNumber evidence="13">3.1.3.16</ecNumber>
    </recommendedName>
</protein>
<dbReference type="PANTHER" id="PTHR45668:SF5">
    <property type="entry name" value="SERINE_THREONINE-PROTEIN PHOSPHATASE 5"/>
    <property type="match status" value="1"/>
</dbReference>
<sequence>MASGEKQNIVVTGGGIIGCTSAYYLSRHPFFSASTHTITLLEASSIAGGASGKAGGLLAKWAYPRQIVDLSFNEHAALAKQHGGETRWGYRRLDCGQVDAKVRPTAPTTNSNQTNGTGDSDAAHVSLKKRDPDALKKLKRAGFPTNLDWVDAGAAKSYNAMGTADTTAQVHPYQFTNAMAELARDAGVEIITGAHVDTIAATPTSGASTHKKQVESVTYTRDGTQHTLPATHVVLAAGPWTRSLYARAPISGLRAHSVVIKPRREISAYALFMEIAHGKGVSTPEIYARPFGEVYACGEGDTLVPLPSSTVDVEVDQQRCEDIISQVGSISEELRDGEVAARQACYLPVVDGPGGPYIGETADIKGLVLASGHSCWGIQNGPGTEIAIQPIKDSVARRSAWRRTWLPMIARQGGTKGGGLVGLHGLFLAQATFRPVEPQSHVSPLLLSFSLDGIQARTRDSLWIEQCTHDCTSRSNPGPHPQVTSSSPAMGAKEDAVALKDKGNKAFKEHNWDEAIDWYSQAIDTYDQEPTFFTNRAQVYIKTEAYGFAVNDATKAIEIDPNSVKAYYRRACANTAILKHSDALRDWKIVVQKNPSDKGAMRQRDEVKKIVQRDAFFKAIDVGDQPSAAEGLDLDSMAVEEDYDGARLGKEMTQEFIDDMIERFRTGKKIHRKYLYQIVLAVKDISYAEPTMVEMTVPEGDKLTVCGDTHGQFFDLLEIFRLNGYPSDNHAYLFNGDFVDRGSWSTEVALLLYSYKWLRPNKFFLNRGNHEADDMNRVYGFEGECTAKYSAERVFKLFSESFSALPLATLIGAKFLVLHGGLFSDDKVTLDDIRKLDRHAQRQPGQSGLMMEMLWTDPQPQPGRGPSKRGVGMQFGPDITKRFCDANGLDAVIRSHEVRMDGYAAEHNEKCITVFSAPNYCDSTGNKGAYINIEHDYKLQYNQFEAVEHPDIKPMAYARNSPLSSMM</sequence>
<evidence type="ECO:0000256" key="12">
    <source>
        <dbReference type="PROSITE-ProRule" id="PRU00339"/>
    </source>
</evidence>